<sequence>MQDNITEILTLDYEDQVNDYLARGWVLLGLVPQDEESEWKTRDRKCVKYILGKPRQYPCGAESFGHTAPKQYDHETGKWYCVDCKETEDQS</sequence>
<dbReference type="EMBL" id="LAZR01010085">
    <property type="protein sequence ID" value="KKM68899.1"/>
    <property type="molecule type" value="Genomic_DNA"/>
</dbReference>
<dbReference type="AlphaFoldDB" id="A0A0F9JGC8"/>
<proteinExistence type="predicted"/>
<gene>
    <name evidence="1" type="ORF">LCGC14_1456230</name>
</gene>
<protein>
    <submittedName>
        <fullName evidence="1">Uncharacterized protein</fullName>
    </submittedName>
</protein>
<name>A0A0F9JGC8_9ZZZZ</name>
<reference evidence="1" key="1">
    <citation type="journal article" date="2015" name="Nature">
        <title>Complex archaea that bridge the gap between prokaryotes and eukaryotes.</title>
        <authorList>
            <person name="Spang A."/>
            <person name="Saw J.H."/>
            <person name="Jorgensen S.L."/>
            <person name="Zaremba-Niedzwiedzka K."/>
            <person name="Martijn J."/>
            <person name="Lind A.E."/>
            <person name="van Eijk R."/>
            <person name="Schleper C."/>
            <person name="Guy L."/>
            <person name="Ettema T.J."/>
        </authorList>
    </citation>
    <scope>NUCLEOTIDE SEQUENCE</scope>
</reference>
<organism evidence="1">
    <name type="scientific">marine sediment metagenome</name>
    <dbReference type="NCBI Taxonomy" id="412755"/>
    <lineage>
        <taxon>unclassified sequences</taxon>
        <taxon>metagenomes</taxon>
        <taxon>ecological metagenomes</taxon>
    </lineage>
</organism>
<comment type="caution">
    <text evidence="1">The sequence shown here is derived from an EMBL/GenBank/DDBJ whole genome shotgun (WGS) entry which is preliminary data.</text>
</comment>
<accession>A0A0F9JGC8</accession>
<evidence type="ECO:0000313" key="1">
    <source>
        <dbReference type="EMBL" id="KKM68899.1"/>
    </source>
</evidence>